<dbReference type="RefSeq" id="WP_091217671.1">
    <property type="nucleotide sequence ID" value="NZ_FOCL01000010.1"/>
</dbReference>
<dbReference type="STRING" id="551995.SAMN05192574_110208"/>
<dbReference type="Proteomes" id="UP000198942">
    <property type="component" value="Unassembled WGS sequence"/>
</dbReference>
<dbReference type="OrthoDB" id="1493032at2"/>
<keyword evidence="3" id="KW-1185">Reference proteome</keyword>
<gene>
    <name evidence="2" type="ORF">SAMN05192574_110208</name>
</gene>
<keyword evidence="1" id="KW-1133">Transmembrane helix</keyword>
<organism evidence="2 3">
    <name type="scientific">Mucilaginibacter gossypiicola</name>
    <dbReference type="NCBI Taxonomy" id="551995"/>
    <lineage>
        <taxon>Bacteria</taxon>
        <taxon>Pseudomonadati</taxon>
        <taxon>Bacteroidota</taxon>
        <taxon>Sphingobacteriia</taxon>
        <taxon>Sphingobacteriales</taxon>
        <taxon>Sphingobacteriaceae</taxon>
        <taxon>Mucilaginibacter</taxon>
    </lineage>
</organism>
<evidence type="ECO:0000313" key="3">
    <source>
        <dbReference type="Proteomes" id="UP000198942"/>
    </source>
</evidence>
<sequence>MPTLSLLFDIIKYTISGLGVVYIAFYLFKPYLDKSESIQLLELKRTISNQTLPLRLQAYERVVLFIERVNPASLLIRLNGSADTAAELQAIIINEVRNEFQHNITQQIYVSARVWNVVKRVKDDTINMINNAVKALPPDTSALELSKVILVHLSKLEDNPYDVALGLIRQDMEELY</sequence>
<evidence type="ECO:0000256" key="1">
    <source>
        <dbReference type="SAM" id="Phobius"/>
    </source>
</evidence>
<reference evidence="3" key="1">
    <citation type="submission" date="2016-10" db="EMBL/GenBank/DDBJ databases">
        <authorList>
            <person name="Varghese N."/>
            <person name="Submissions S."/>
        </authorList>
    </citation>
    <scope>NUCLEOTIDE SEQUENCE [LARGE SCALE GENOMIC DNA]</scope>
    <source>
        <strain evidence="3">Gh-48</strain>
    </source>
</reference>
<protein>
    <submittedName>
        <fullName evidence="2">Uncharacterized protein</fullName>
    </submittedName>
</protein>
<dbReference type="AlphaFoldDB" id="A0A1H8RLP2"/>
<name>A0A1H8RLP2_9SPHI</name>
<keyword evidence="1" id="KW-0812">Transmembrane</keyword>
<evidence type="ECO:0000313" key="2">
    <source>
        <dbReference type="EMBL" id="SEO67098.1"/>
    </source>
</evidence>
<dbReference type="Pfam" id="PF25589">
    <property type="entry name" value="DUF7935"/>
    <property type="match status" value="1"/>
</dbReference>
<accession>A0A1H8RLP2</accession>
<feature type="transmembrane region" description="Helical" evidence="1">
    <location>
        <begin position="6"/>
        <end position="28"/>
    </location>
</feature>
<dbReference type="EMBL" id="FOCL01000010">
    <property type="protein sequence ID" value="SEO67098.1"/>
    <property type="molecule type" value="Genomic_DNA"/>
</dbReference>
<dbReference type="InterPro" id="IPR057695">
    <property type="entry name" value="DUF7935"/>
</dbReference>
<proteinExistence type="predicted"/>
<keyword evidence="1" id="KW-0472">Membrane</keyword>